<evidence type="ECO:0000256" key="2">
    <source>
        <dbReference type="ARBA" id="ARBA00022729"/>
    </source>
</evidence>
<gene>
    <name evidence="5" type="ORF">FOL47_008332</name>
</gene>
<dbReference type="SUPFAM" id="SSF51445">
    <property type="entry name" value="(Trans)glycosidases"/>
    <property type="match status" value="1"/>
</dbReference>
<keyword evidence="6" id="KW-1185">Reference proteome</keyword>
<keyword evidence="2" id="KW-0732">Signal</keyword>
<dbReference type="Proteomes" id="UP000591131">
    <property type="component" value="Unassembled WGS sequence"/>
</dbReference>
<dbReference type="AlphaFoldDB" id="A0A7J6LEK5"/>
<dbReference type="InterPro" id="IPR001139">
    <property type="entry name" value="Glyco_hydro_30"/>
</dbReference>
<dbReference type="EMBL" id="JAAPAO010000529">
    <property type="protein sequence ID" value="KAF4657677.1"/>
    <property type="molecule type" value="Genomic_DNA"/>
</dbReference>
<dbReference type="PRINTS" id="PR00843">
    <property type="entry name" value="GLHYDRLASE30"/>
</dbReference>
<dbReference type="InterPro" id="IPR033453">
    <property type="entry name" value="Glyco_hydro_30_TIM-barrel"/>
</dbReference>
<dbReference type="GO" id="GO:0004348">
    <property type="term" value="F:glucosylceramidase activity"/>
    <property type="evidence" value="ECO:0007669"/>
    <property type="project" value="InterPro"/>
</dbReference>
<feature type="non-terminal residue" evidence="5">
    <location>
        <position position="220"/>
    </location>
</feature>
<evidence type="ECO:0000256" key="3">
    <source>
        <dbReference type="ARBA" id="ARBA00022801"/>
    </source>
</evidence>
<evidence type="ECO:0000259" key="4">
    <source>
        <dbReference type="Pfam" id="PF02055"/>
    </source>
</evidence>
<organism evidence="5 6">
    <name type="scientific">Perkinsus chesapeaki</name>
    <name type="common">Clam parasite</name>
    <name type="synonym">Perkinsus andrewsi</name>
    <dbReference type="NCBI Taxonomy" id="330153"/>
    <lineage>
        <taxon>Eukaryota</taxon>
        <taxon>Sar</taxon>
        <taxon>Alveolata</taxon>
        <taxon>Perkinsozoa</taxon>
        <taxon>Perkinsea</taxon>
        <taxon>Perkinsida</taxon>
        <taxon>Perkinsidae</taxon>
        <taxon>Perkinsus</taxon>
    </lineage>
</organism>
<dbReference type="Gene3D" id="3.20.20.80">
    <property type="entry name" value="Glycosidases"/>
    <property type="match status" value="1"/>
</dbReference>
<evidence type="ECO:0000313" key="6">
    <source>
        <dbReference type="Proteomes" id="UP000591131"/>
    </source>
</evidence>
<dbReference type="OrthoDB" id="2160638at2759"/>
<dbReference type="GO" id="GO:0006680">
    <property type="term" value="P:glucosylceramide catabolic process"/>
    <property type="evidence" value="ECO:0007669"/>
    <property type="project" value="TreeGrafter"/>
</dbReference>
<proteinExistence type="inferred from homology"/>
<protein>
    <recommendedName>
        <fullName evidence="4">Glycosyl hydrolase family 30 TIM-barrel domain-containing protein</fullName>
    </recommendedName>
</protein>
<accession>A0A7J6LEK5</accession>
<dbReference type="PANTHER" id="PTHR11069">
    <property type="entry name" value="GLUCOSYLCERAMIDASE"/>
    <property type="match status" value="1"/>
</dbReference>
<dbReference type="InterPro" id="IPR017853">
    <property type="entry name" value="GH"/>
</dbReference>
<comment type="caution">
    <text evidence="5">The sequence shown here is derived from an EMBL/GenBank/DDBJ whole genome shotgun (WGS) entry which is preliminary data.</text>
</comment>
<evidence type="ECO:0000313" key="5">
    <source>
        <dbReference type="EMBL" id="KAF4657677.1"/>
    </source>
</evidence>
<sequence>MFNGCSKQSPNNEGNAVTNITATGVTTTPSGKKWASVDVEVTNGAAQNAKIKLKTDSMSIWPIIGYGGSVPEMTGADFKKLDDAKRKEFIDAYFTSSGLDYNMLRVAVHATVDGYVFDNVSDDFDLKHFDYNLTGDRENGKIDFIQSVLQTKKETKVFGSAWSPPSWMKLGNHSMNGSPNPCLKKDGRYHKAWADYLVKWIDAYEKLGVPIWAITQQNEP</sequence>
<comment type="similarity">
    <text evidence="1">Belongs to the glycosyl hydrolase 30 family.</text>
</comment>
<feature type="domain" description="Glycosyl hydrolase family 30 TIM-barrel" evidence="4">
    <location>
        <begin position="63"/>
        <end position="220"/>
    </location>
</feature>
<reference evidence="5 6" key="1">
    <citation type="submission" date="2020-04" db="EMBL/GenBank/DDBJ databases">
        <title>Perkinsus chesapeaki whole genome sequence.</title>
        <authorList>
            <person name="Bogema D.R."/>
        </authorList>
    </citation>
    <scope>NUCLEOTIDE SEQUENCE [LARGE SCALE GENOMIC DNA]</scope>
    <source>
        <strain evidence="5">ATCC PRA-425</strain>
    </source>
</reference>
<evidence type="ECO:0000256" key="1">
    <source>
        <dbReference type="ARBA" id="ARBA00005382"/>
    </source>
</evidence>
<dbReference type="PANTHER" id="PTHR11069:SF23">
    <property type="entry name" value="LYSOSOMAL ACID GLUCOSYLCERAMIDASE"/>
    <property type="match status" value="1"/>
</dbReference>
<dbReference type="Pfam" id="PF02055">
    <property type="entry name" value="Glyco_hydro_30"/>
    <property type="match status" value="1"/>
</dbReference>
<dbReference type="GO" id="GO:0016020">
    <property type="term" value="C:membrane"/>
    <property type="evidence" value="ECO:0007669"/>
    <property type="project" value="GOC"/>
</dbReference>
<keyword evidence="3" id="KW-0378">Hydrolase</keyword>
<name>A0A7J6LEK5_PERCH</name>